<dbReference type="InterPro" id="IPR038508">
    <property type="entry name" value="ArfGAP_dom_sf"/>
</dbReference>
<comment type="caution">
    <text evidence="4">The sequence shown here is derived from an EMBL/GenBank/DDBJ whole genome shotgun (WGS) entry which is preliminary data.</text>
</comment>
<dbReference type="InterPro" id="IPR045258">
    <property type="entry name" value="ACAP1/2/3-like"/>
</dbReference>
<dbReference type="Proteomes" id="UP001141552">
    <property type="component" value="Unassembled WGS sequence"/>
</dbReference>
<protein>
    <submittedName>
        <fullName evidence="4">Uncharacterized protein</fullName>
    </submittedName>
</protein>
<name>A0A9Q0FNI1_9ROSI</name>
<keyword evidence="1" id="KW-0479">Metal-binding</keyword>
<dbReference type="PANTHER" id="PTHR23180:SF160">
    <property type="entry name" value="ADP-RIBOSYLATION FACTOR GTPASE-ACTIVATING PROTEIN EFFECTOR PROTEIN 1"/>
    <property type="match status" value="1"/>
</dbReference>
<dbReference type="OrthoDB" id="194358at2759"/>
<dbReference type="GO" id="GO:0005096">
    <property type="term" value="F:GTPase activator activity"/>
    <property type="evidence" value="ECO:0007669"/>
    <property type="project" value="InterPro"/>
</dbReference>
<accession>A0A9Q0FNI1</accession>
<dbReference type="PANTHER" id="PTHR23180">
    <property type="entry name" value="CENTAURIN/ARF"/>
    <property type="match status" value="1"/>
</dbReference>
<reference evidence="4" key="2">
    <citation type="journal article" date="2023" name="Plants (Basel)">
        <title>Annotation of the Turnera subulata (Passifloraceae) Draft Genome Reveals the S-Locus Evolved after the Divergence of Turneroideae from Passifloroideae in a Stepwise Manner.</title>
        <authorList>
            <person name="Henning P.M."/>
            <person name="Roalson E.H."/>
            <person name="Mir W."/>
            <person name="McCubbin A.G."/>
            <person name="Shore J.S."/>
        </authorList>
    </citation>
    <scope>NUCLEOTIDE SEQUENCE</scope>
    <source>
        <strain evidence="4">F60SS</strain>
    </source>
</reference>
<evidence type="ECO:0000256" key="1">
    <source>
        <dbReference type="ARBA" id="ARBA00022723"/>
    </source>
</evidence>
<reference evidence="4" key="1">
    <citation type="submission" date="2022-02" db="EMBL/GenBank/DDBJ databases">
        <authorList>
            <person name="Henning P.M."/>
            <person name="McCubbin A.G."/>
            <person name="Shore J.S."/>
        </authorList>
    </citation>
    <scope>NUCLEOTIDE SEQUENCE</scope>
    <source>
        <strain evidence="4">F60SS</strain>
        <tissue evidence="4">Leaves</tissue>
    </source>
</reference>
<gene>
    <name evidence="4" type="ORF">Tsubulata_025706</name>
</gene>
<dbReference type="AlphaFoldDB" id="A0A9Q0FNI1"/>
<dbReference type="EMBL" id="JAKUCV010004616">
    <property type="protein sequence ID" value="KAJ4834814.1"/>
    <property type="molecule type" value="Genomic_DNA"/>
</dbReference>
<proteinExistence type="predicted"/>
<dbReference type="InterPro" id="IPR037278">
    <property type="entry name" value="ARFGAP/RecO"/>
</dbReference>
<keyword evidence="3" id="KW-0862">Zinc</keyword>
<keyword evidence="2" id="KW-0863">Zinc-finger</keyword>
<evidence type="ECO:0000256" key="3">
    <source>
        <dbReference type="ARBA" id="ARBA00022833"/>
    </source>
</evidence>
<dbReference type="SUPFAM" id="SSF57863">
    <property type="entry name" value="ArfGap/RecO-like zinc finger"/>
    <property type="match status" value="1"/>
</dbReference>
<evidence type="ECO:0000313" key="4">
    <source>
        <dbReference type="EMBL" id="KAJ4834814.1"/>
    </source>
</evidence>
<sequence>MNIRWRGTLGLRIMNELQEAHDHNDRMWRSQLTCYEEFVGPINVRSLTLDVKVWEPSVISLFKSLGNAFANSVWEELLQSISAFQVDLVPPSSYKSDKPQLHFITKPNPADSISVKEKFIHAKYAEKLFVRKPRDNHYPHSVAQQIWEAVRANDKKAVYRLLINHEADVNAVYEQASCSSSLIIAKNLGLLTGKEKPPFQLAIESNFIDSEVLAILSDSNG</sequence>
<dbReference type="GO" id="GO:0008270">
    <property type="term" value="F:zinc ion binding"/>
    <property type="evidence" value="ECO:0007669"/>
    <property type="project" value="UniProtKB-KW"/>
</dbReference>
<dbReference type="Gene3D" id="1.10.220.150">
    <property type="entry name" value="Arf GTPase activating protein"/>
    <property type="match status" value="1"/>
</dbReference>
<evidence type="ECO:0000256" key="2">
    <source>
        <dbReference type="ARBA" id="ARBA00022771"/>
    </source>
</evidence>
<evidence type="ECO:0000313" key="5">
    <source>
        <dbReference type="Proteomes" id="UP001141552"/>
    </source>
</evidence>
<keyword evidence="5" id="KW-1185">Reference proteome</keyword>
<organism evidence="4 5">
    <name type="scientific">Turnera subulata</name>
    <dbReference type="NCBI Taxonomy" id="218843"/>
    <lineage>
        <taxon>Eukaryota</taxon>
        <taxon>Viridiplantae</taxon>
        <taxon>Streptophyta</taxon>
        <taxon>Embryophyta</taxon>
        <taxon>Tracheophyta</taxon>
        <taxon>Spermatophyta</taxon>
        <taxon>Magnoliopsida</taxon>
        <taxon>eudicotyledons</taxon>
        <taxon>Gunneridae</taxon>
        <taxon>Pentapetalae</taxon>
        <taxon>rosids</taxon>
        <taxon>fabids</taxon>
        <taxon>Malpighiales</taxon>
        <taxon>Passifloraceae</taxon>
        <taxon>Turnera</taxon>
    </lineage>
</organism>